<accession>A0ABC8JJB1</accession>
<proteinExistence type="predicted"/>
<sequence>MKVFKLWWDCASITKRLSQRCLESLSSVEVPISPITSFITLYSTTTTAIGYQCSQDTFPHTFLWDLTINLGFDSSRLAIPPNLRHNDMRYRLNDGTRSGNYRDKYKKLEPSTRDINKAVVKHSYRIIRGRDENSRKYRHATSRYDSGPYGRQKELTWREKSKDKITEGNQYSVRERSDSNVSHDIVPTKQVSRSSSLIGQGDHCHLSRETELRGGEHQIRRIASDIVFPIPQLQTTEDNVTVRRGFEDNALAYDDKDDDLMDEELRDMDVQPHSLPAGSTSSKPEAKVSKHSRSGSRMNAPLGIQTKKTEFLRRGSPRKRSSLSSAQKPKGVNEK</sequence>
<evidence type="ECO:0000313" key="3">
    <source>
        <dbReference type="Proteomes" id="UP001642260"/>
    </source>
</evidence>
<dbReference type="Proteomes" id="UP001642260">
    <property type="component" value="Unassembled WGS sequence"/>
</dbReference>
<reference evidence="2 3" key="1">
    <citation type="submission" date="2022-03" db="EMBL/GenBank/DDBJ databases">
        <authorList>
            <person name="Macdonald S."/>
            <person name="Ahmed S."/>
            <person name="Newling K."/>
        </authorList>
    </citation>
    <scope>NUCLEOTIDE SEQUENCE [LARGE SCALE GENOMIC DNA]</scope>
</reference>
<dbReference type="EMBL" id="CAKOAT010098155">
    <property type="protein sequence ID" value="CAH8322924.1"/>
    <property type="molecule type" value="Genomic_DNA"/>
</dbReference>
<protein>
    <submittedName>
        <fullName evidence="2">Uncharacterized protein</fullName>
    </submittedName>
</protein>
<feature type="region of interest" description="Disordered" evidence="1">
    <location>
        <begin position="271"/>
        <end position="335"/>
    </location>
</feature>
<comment type="caution">
    <text evidence="2">The sequence shown here is derived from an EMBL/GenBank/DDBJ whole genome shotgun (WGS) entry which is preliminary data.</text>
</comment>
<gene>
    <name evidence="2" type="ORF">ERUC_LOCUS9747</name>
</gene>
<feature type="non-terminal residue" evidence="2">
    <location>
        <position position="335"/>
    </location>
</feature>
<keyword evidence="3" id="KW-1185">Reference proteome</keyword>
<evidence type="ECO:0000313" key="2">
    <source>
        <dbReference type="EMBL" id="CAH8322924.1"/>
    </source>
</evidence>
<name>A0ABC8JJB1_ERUVS</name>
<dbReference type="AlphaFoldDB" id="A0ABC8JJB1"/>
<organism evidence="2 3">
    <name type="scientific">Eruca vesicaria subsp. sativa</name>
    <name type="common">Garden rocket</name>
    <name type="synonym">Eruca sativa</name>
    <dbReference type="NCBI Taxonomy" id="29727"/>
    <lineage>
        <taxon>Eukaryota</taxon>
        <taxon>Viridiplantae</taxon>
        <taxon>Streptophyta</taxon>
        <taxon>Embryophyta</taxon>
        <taxon>Tracheophyta</taxon>
        <taxon>Spermatophyta</taxon>
        <taxon>Magnoliopsida</taxon>
        <taxon>eudicotyledons</taxon>
        <taxon>Gunneridae</taxon>
        <taxon>Pentapetalae</taxon>
        <taxon>rosids</taxon>
        <taxon>malvids</taxon>
        <taxon>Brassicales</taxon>
        <taxon>Brassicaceae</taxon>
        <taxon>Brassiceae</taxon>
        <taxon>Eruca</taxon>
    </lineage>
</organism>
<evidence type="ECO:0000256" key="1">
    <source>
        <dbReference type="SAM" id="MobiDB-lite"/>
    </source>
</evidence>